<organism evidence="1 2">
    <name type="scientific">Mannheimia succiniciproducens (strain KCTC 0769BP / MBEL55E)</name>
    <dbReference type="NCBI Taxonomy" id="221988"/>
    <lineage>
        <taxon>Bacteria</taxon>
        <taxon>Pseudomonadati</taxon>
        <taxon>Pseudomonadota</taxon>
        <taxon>Gammaproteobacteria</taxon>
        <taxon>Pasteurellales</taxon>
        <taxon>Pasteurellaceae</taxon>
        <taxon>Basfia</taxon>
    </lineage>
</organism>
<keyword evidence="2" id="KW-1185">Reference proteome</keyword>
<gene>
    <name evidence="1" type="ordered locus">MS0534</name>
</gene>
<dbReference type="Proteomes" id="UP000000607">
    <property type="component" value="Chromosome"/>
</dbReference>
<evidence type="ECO:0000313" key="1">
    <source>
        <dbReference type="EMBL" id="AAU37141.1"/>
    </source>
</evidence>
<dbReference type="AlphaFoldDB" id="Q65V69"/>
<evidence type="ECO:0000313" key="2">
    <source>
        <dbReference type="Proteomes" id="UP000000607"/>
    </source>
</evidence>
<sequence>MYPSHLKFLSLKSAVNFSIVLPASSYSLFADA</sequence>
<reference evidence="1 2" key="1">
    <citation type="journal article" date="2004" name="Nat. Biotechnol.">
        <title>The genome sequence of the capnophilic rumen bacterium Mannheimia succiniciproducens.</title>
        <authorList>
            <person name="Hong S.H."/>
            <person name="Kim J.S."/>
            <person name="Lee S.Y."/>
            <person name="In Y.H."/>
            <person name="Choi S.S."/>
            <person name="Rih J.-K."/>
            <person name="Kim C.H."/>
            <person name="Jeong H."/>
            <person name="Hur C.G."/>
            <person name="Kim J.J."/>
        </authorList>
    </citation>
    <scope>NUCLEOTIDE SEQUENCE [LARGE SCALE GENOMIC DNA]</scope>
    <source>
        <strain evidence="2">KCTC 0769BP / MBEL55E</strain>
    </source>
</reference>
<dbReference type="HOGENOM" id="CLU_3390160_0_0_6"/>
<protein>
    <submittedName>
        <fullName evidence="1">Uncharacterized protein</fullName>
    </submittedName>
</protein>
<dbReference type="EMBL" id="AE016827">
    <property type="protein sequence ID" value="AAU37141.1"/>
    <property type="molecule type" value="Genomic_DNA"/>
</dbReference>
<name>Q65V69_MANSM</name>
<accession>Q65V69</accession>
<proteinExistence type="predicted"/>
<dbReference type="KEGG" id="msu:MS0534"/>